<dbReference type="AlphaFoldDB" id="A0A9N9IHW7"/>
<accession>A0A9N9IHW7</accession>
<evidence type="ECO:0000256" key="1">
    <source>
        <dbReference type="PROSITE-ProRule" id="PRU00325"/>
    </source>
</evidence>
<protein>
    <submittedName>
        <fullName evidence="3">15111_t:CDS:1</fullName>
    </submittedName>
</protein>
<gene>
    <name evidence="3" type="ORF">CPELLU_LOCUS13909</name>
</gene>
<dbReference type="OrthoDB" id="2437341at2759"/>
<dbReference type="InterPro" id="IPR007527">
    <property type="entry name" value="Znf_SWIM"/>
</dbReference>
<keyword evidence="1" id="KW-0862">Zinc</keyword>
<dbReference type="PROSITE" id="PS50966">
    <property type="entry name" value="ZF_SWIM"/>
    <property type="match status" value="1"/>
</dbReference>
<dbReference type="PANTHER" id="PTHR47718:SF7">
    <property type="entry name" value="PROTEIN FAR1-RELATED SEQUENCE"/>
    <property type="match status" value="1"/>
</dbReference>
<feature type="domain" description="SWIM-type" evidence="2">
    <location>
        <begin position="202"/>
        <end position="236"/>
    </location>
</feature>
<evidence type="ECO:0000313" key="3">
    <source>
        <dbReference type="EMBL" id="CAG8737788.1"/>
    </source>
</evidence>
<organism evidence="3 4">
    <name type="scientific">Cetraspora pellucida</name>
    <dbReference type="NCBI Taxonomy" id="1433469"/>
    <lineage>
        <taxon>Eukaryota</taxon>
        <taxon>Fungi</taxon>
        <taxon>Fungi incertae sedis</taxon>
        <taxon>Mucoromycota</taxon>
        <taxon>Glomeromycotina</taxon>
        <taxon>Glomeromycetes</taxon>
        <taxon>Diversisporales</taxon>
        <taxon>Gigasporaceae</taxon>
        <taxon>Cetraspora</taxon>
    </lineage>
</organism>
<keyword evidence="1" id="KW-0863">Zinc-finger</keyword>
<dbReference type="Pfam" id="PF10551">
    <property type="entry name" value="MULE"/>
    <property type="match status" value="1"/>
</dbReference>
<dbReference type="GO" id="GO:0008270">
    <property type="term" value="F:zinc ion binding"/>
    <property type="evidence" value="ECO:0007669"/>
    <property type="project" value="UniProtKB-KW"/>
</dbReference>
<proteinExistence type="predicted"/>
<dbReference type="EMBL" id="CAJVQA010015535">
    <property type="protein sequence ID" value="CAG8737788.1"/>
    <property type="molecule type" value="Genomic_DNA"/>
</dbReference>
<name>A0A9N9IHW7_9GLOM</name>
<sequence length="408" mass="47818">ALMPDETIESFRWVIGQLKKATGVSPRVLMTDEDLAMKYVAAYDLSNTKHLFCLYHLSQNILKNLRSKLVMEAIQQHIEHENFNEQFNLWSQERINYNDNIVLRFVFSEIIQQINKYLTPNLATEQQKQIVQSTIYRAQIFNLWDSDNSLNLQEITYDNDFIENIYDISQLYLLALIKENEYSSVKEVWKTMCLTSAKSIHYVILYENGRYICTCLLLISHGLVCQHFFCMLLESDFARFHIMLLPIRWCKDNVTESERAQEPFLTSSRNTELTPIIHQLSNVMSINLLRINDIQENNLQKSINKKYQYNKSMSLAKKAITLQGESENDNELDTILKNYIEKKILQHEKETKEREQRVLRENYNLGNVLAVKTDNEQIISIDDVANLLRHVGKGASCKNHIKGVQEEY</sequence>
<keyword evidence="4" id="KW-1185">Reference proteome</keyword>
<keyword evidence="1" id="KW-0479">Metal-binding</keyword>
<feature type="non-terminal residue" evidence="3">
    <location>
        <position position="1"/>
    </location>
</feature>
<comment type="caution">
    <text evidence="3">The sequence shown here is derived from an EMBL/GenBank/DDBJ whole genome shotgun (WGS) entry which is preliminary data.</text>
</comment>
<evidence type="ECO:0000313" key="4">
    <source>
        <dbReference type="Proteomes" id="UP000789759"/>
    </source>
</evidence>
<dbReference type="InterPro" id="IPR018289">
    <property type="entry name" value="MULE_transposase_dom"/>
</dbReference>
<reference evidence="3" key="1">
    <citation type="submission" date="2021-06" db="EMBL/GenBank/DDBJ databases">
        <authorList>
            <person name="Kallberg Y."/>
            <person name="Tangrot J."/>
            <person name="Rosling A."/>
        </authorList>
    </citation>
    <scope>NUCLEOTIDE SEQUENCE</scope>
    <source>
        <strain evidence="3">FL966</strain>
    </source>
</reference>
<dbReference type="Proteomes" id="UP000789759">
    <property type="component" value="Unassembled WGS sequence"/>
</dbReference>
<evidence type="ECO:0000259" key="2">
    <source>
        <dbReference type="PROSITE" id="PS50966"/>
    </source>
</evidence>
<dbReference type="PANTHER" id="PTHR47718">
    <property type="entry name" value="OS01G0519700 PROTEIN"/>
    <property type="match status" value="1"/>
</dbReference>